<evidence type="ECO:0000256" key="8">
    <source>
        <dbReference type="ARBA" id="ARBA00022833"/>
    </source>
</evidence>
<gene>
    <name evidence="13" type="ORF">K470DRAFT_257773</name>
</gene>
<name>A0A6A7BZI2_9PEZI</name>
<dbReference type="PROSITE" id="PS51044">
    <property type="entry name" value="ZF_SP_RING"/>
    <property type="match status" value="1"/>
</dbReference>
<feature type="domain" description="SP-RING-type" evidence="12">
    <location>
        <begin position="266"/>
        <end position="354"/>
    </location>
</feature>
<comment type="subcellular location">
    <subcellularLocation>
        <location evidence="1">Nucleus</location>
    </subcellularLocation>
</comment>
<dbReference type="EMBL" id="MU005980">
    <property type="protein sequence ID" value="KAF2860533.1"/>
    <property type="molecule type" value="Genomic_DNA"/>
</dbReference>
<dbReference type="Gene3D" id="3.30.40.10">
    <property type="entry name" value="Zinc/RING finger domain, C3HC4 (zinc finger)"/>
    <property type="match status" value="1"/>
</dbReference>
<evidence type="ECO:0000256" key="9">
    <source>
        <dbReference type="ARBA" id="ARBA00023242"/>
    </source>
</evidence>
<dbReference type="OrthoDB" id="756301at2759"/>
<dbReference type="GO" id="GO:0008270">
    <property type="term" value="F:zinc ion binding"/>
    <property type="evidence" value="ECO:0007669"/>
    <property type="project" value="UniProtKB-KW"/>
</dbReference>
<dbReference type="InterPro" id="IPR026846">
    <property type="entry name" value="Nse2(Mms21)"/>
</dbReference>
<feature type="compositionally biased region" description="Basic and acidic residues" evidence="11">
    <location>
        <begin position="70"/>
        <end position="83"/>
    </location>
</feature>
<keyword evidence="4" id="KW-0808">Transferase</keyword>
<dbReference type="GO" id="GO:0005634">
    <property type="term" value="C:nucleus"/>
    <property type="evidence" value="ECO:0007669"/>
    <property type="project" value="UniProtKB-SubCell"/>
</dbReference>
<feature type="compositionally biased region" description="Acidic residues" evidence="11">
    <location>
        <begin position="359"/>
        <end position="368"/>
    </location>
</feature>
<evidence type="ECO:0000256" key="11">
    <source>
        <dbReference type="SAM" id="MobiDB-lite"/>
    </source>
</evidence>
<feature type="compositionally biased region" description="Low complexity" evidence="11">
    <location>
        <begin position="154"/>
        <end position="166"/>
    </location>
</feature>
<dbReference type="InterPro" id="IPR013083">
    <property type="entry name" value="Znf_RING/FYVE/PHD"/>
</dbReference>
<dbReference type="Proteomes" id="UP000799421">
    <property type="component" value="Unassembled WGS sequence"/>
</dbReference>
<evidence type="ECO:0000256" key="10">
    <source>
        <dbReference type="PROSITE-ProRule" id="PRU00452"/>
    </source>
</evidence>
<keyword evidence="7" id="KW-0833">Ubl conjugation pathway</keyword>
<evidence type="ECO:0000256" key="3">
    <source>
        <dbReference type="ARBA" id="ARBA00008212"/>
    </source>
</evidence>
<proteinExistence type="inferred from homology"/>
<evidence type="ECO:0000256" key="6">
    <source>
        <dbReference type="ARBA" id="ARBA00022771"/>
    </source>
</evidence>
<evidence type="ECO:0000256" key="2">
    <source>
        <dbReference type="ARBA" id="ARBA00004718"/>
    </source>
</evidence>
<dbReference type="GO" id="GO:0061665">
    <property type="term" value="F:SUMO ligase activity"/>
    <property type="evidence" value="ECO:0007669"/>
    <property type="project" value="TreeGrafter"/>
</dbReference>
<accession>A0A6A7BZI2</accession>
<dbReference type="AlphaFoldDB" id="A0A6A7BZI2"/>
<evidence type="ECO:0000256" key="7">
    <source>
        <dbReference type="ARBA" id="ARBA00022786"/>
    </source>
</evidence>
<evidence type="ECO:0000313" key="13">
    <source>
        <dbReference type="EMBL" id="KAF2860533.1"/>
    </source>
</evidence>
<dbReference type="PANTHER" id="PTHR21330:SF1">
    <property type="entry name" value="E3 SUMO-PROTEIN LIGASE NSE2"/>
    <property type="match status" value="1"/>
</dbReference>
<protein>
    <recommendedName>
        <fullName evidence="12">SP-RING-type domain-containing protein</fullName>
    </recommendedName>
</protein>
<dbReference type="SUPFAM" id="SSF57850">
    <property type="entry name" value="RING/U-box"/>
    <property type="match status" value="1"/>
</dbReference>
<evidence type="ECO:0000259" key="12">
    <source>
        <dbReference type="PROSITE" id="PS51044"/>
    </source>
</evidence>
<dbReference type="PANTHER" id="PTHR21330">
    <property type="entry name" value="E3 SUMO-PROTEIN LIGASE NSE2"/>
    <property type="match status" value="1"/>
</dbReference>
<feature type="region of interest" description="Disordered" evidence="11">
    <location>
        <begin position="351"/>
        <end position="378"/>
    </location>
</feature>
<comment type="pathway">
    <text evidence="2">Protein modification; protein sumoylation.</text>
</comment>
<evidence type="ECO:0000256" key="4">
    <source>
        <dbReference type="ARBA" id="ARBA00022679"/>
    </source>
</evidence>
<dbReference type="GO" id="GO:0016925">
    <property type="term" value="P:protein sumoylation"/>
    <property type="evidence" value="ECO:0007669"/>
    <property type="project" value="UniProtKB-UniPathway"/>
</dbReference>
<dbReference type="InterPro" id="IPR004181">
    <property type="entry name" value="Znf_MIZ"/>
</dbReference>
<reference evidence="13" key="1">
    <citation type="journal article" date="2020" name="Stud. Mycol.">
        <title>101 Dothideomycetes genomes: a test case for predicting lifestyles and emergence of pathogens.</title>
        <authorList>
            <person name="Haridas S."/>
            <person name="Albert R."/>
            <person name="Binder M."/>
            <person name="Bloem J."/>
            <person name="Labutti K."/>
            <person name="Salamov A."/>
            <person name="Andreopoulos B."/>
            <person name="Baker S."/>
            <person name="Barry K."/>
            <person name="Bills G."/>
            <person name="Bluhm B."/>
            <person name="Cannon C."/>
            <person name="Castanera R."/>
            <person name="Culley D."/>
            <person name="Daum C."/>
            <person name="Ezra D."/>
            <person name="Gonzalez J."/>
            <person name="Henrissat B."/>
            <person name="Kuo A."/>
            <person name="Liang C."/>
            <person name="Lipzen A."/>
            <person name="Lutzoni F."/>
            <person name="Magnuson J."/>
            <person name="Mondo S."/>
            <person name="Nolan M."/>
            <person name="Ohm R."/>
            <person name="Pangilinan J."/>
            <person name="Park H.-J."/>
            <person name="Ramirez L."/>
            <person name="Alfaro M."/>
            <person name="Sun H."/>
            <person name="Tritt A."/>
            <person name="Yoshinaga Y."/>
            <person name="Zwiers L.-H."/>
            <person name="Turgeon B."/>
            <person name="Goodwin S."/>
            <person name="Spatafora J."/>
            <person name="Crous P."/>
            <person name="Grigoriev I."/>
        </authorList>
    </citation>
    <scope>NUCLEOTIDE SEQUENCE</scope>
    <source>
        <strain evidence="13">CBS 480.64</strain>
    </source>
</reference>
<feature type="region of interest" description="Disordered" evidence="11">
    <location>
        <begin position="1"/>
        <end position="28"/>
    </location>
</feature>
<evidence type="ECO:0000256" key="5">
    <source>
        <dbReference type="ARBA" id="ARBA00022723"/>
    </source>
</evidence>
<dbReference type="GO" id="GO:0030915">
    <property type="term" value="C:Smc5-Smc6 complex"/>
    <property type="evidence" value="ECO:0007669"/>
    <property type="project" value="InterPro"/>
</dbReference>
<organism evidence="13 14">
    <name type="scientific">Piedraia hortae CBS 480.64</name>
    <dbReference type="NCBI Taxonomy" id="1314780"/>
    <lineage>
        <taxon>Eukaryota</taxon>
        <taxon>Fungi</taxon>
        <taxon>Dikarya</taxon>
        <taxon>Ascomycota</taxon>
        <taxon>Pezizomycotina</taxon>
        <taxon>Dothideomycetes</taxon>
        <taxon>Dothideomycetidae</taxon>
        <taxon>Capnodiales</taxon>
        <taxon>Piedraiaceae</taxon>
        <taxon>Piedraia</taxon>
    </lineage>
</organism>
<feature type="compositionally biased region" description="Polar residues" evidence="11">
    <location>
        <begin position="1"/>
        <end position="24"/>
    </location>
</feature>
<comment type="similarity">
    <text evidence="3">Belongs to the NSE2 family.</text>
</comment>
<dbReference type="UniPathway" id="UPA00886"/>
<dbReference type="Pfam" id="PF11789">
    <property type="entry name" value="zf-Nse"/>
    <property type="match status" value="1"/>
</dbReference>
<dbReference type="CDD" id="cd16651">
    <property type="entry name" value="SPL-RING_NSE2"/>
    <property type="match status" value="1"/>
</dbReference>
<evidence type="ECO:0000313" key="14">
    <source>
        <dbReference type="Proteomes" id="UP000799421"/>
    </source>
</evidence>
<sequence>MSSHVQTTPEASASTARPSTQQMAYQPLQFPLTADAQRALTALMQDTRMKKMEKQLSEAIAGLSNSAAEINDRSSEREREVNDRKRKRQQQDEEANAAEGDGGGAAMLASYKDKTERMTKRMEETLRKVIDGQHSITCVKTALITTVDSARENASTQATQTAPTQARRGEEGSDDYTAFEPTDPAANTQSVPSAVDVFSNRLQAERTRYENRSLAVRYGQNEEYVNFRRLVHDAQHQNEDEMPPLPHHSEWFAEGGTHAQRDAGDDDDDLAVAGQTISTKCPLTLQEFNEPLTSKKCNHSFEKNAILDMIRTAPQWGPGPRSIKCPVGGCNRDLTKDDLHPDAILIRKIKRLQSAREREEDEGDEESEKDGSGDEMLL</sequence>
<evidence type="ECO:0000256" key="1">
    <source>
        <dbReference type="ARBA" id="ARBA00004123"/>
    </source>
</evidence>
<keyword evidence="9" id="KW-0539">Nucleus</keyword>
<keyword evidence="14" id="KW-1185">Reference proteome</keyword>
<feature type="region of interest" description="Disordered" evidence="11">
    <location>
        <begin position="151"/>
        <end position="191"/>
    </location>
</feature>
<keyword evidence="6 10" id="KW-0863">Zinc-finger</keyword>
<keyword evidence="8" id="KW-0862">Zinc</keyword>
<keyword evidence="5" id="KW-0479">Metal-binding</keyword>
<feature type="region of interest" description="Disordered" evidence="11">
    <location>
        <begin position="51"/>
        <end position="107"/>
    </location>
</feature>
<dbReference type="GO" id="GO:0000724">
    <property type="term" value="P:double-strand break repair via homologous recombination"/>
    <property type="evidence" value="ECO:0007669"/>
    <property type="project" value="InterPro"/>
</dbReference>